<evidence type="ECO:0000313" key="2">
    <source>
        <dbReference type="EMBL" id="ANB19095.1"/>
    </source>
</evidence>
<evidence type="ECO:0008006" key="4">
    <source>
        <dbReference type="Google" id="ProtNLM"/>
    </source>
</evidence>
<sequence length="274" mass="29968">MTRTHAAVRSLSALALGIGAVLAVPVVQAAPSQALDRISIWLGGYRADADLDLTLRENQSGAESGRLDVGDFKDTVGRARLDFLIMDSQGFSFDYYGLKRDRSLTLLEPFSFGGTDFDANAVLDTRLQMDFGNAAYRWWFGGERTVFGFGLGAAWYRLDARVRGEATFDGQTAIVTEGYKDDAVAPLVQLGWRHAFSDNLRTYIDISGVKKNGGSLEGHIYNGSLGVEWFPWQNLGLGAEYSVSRIKLNGSEGSLDATADIKLNGPSAYLRLRF</sequence>
<accession>A0A160DWQ4</accession>
<dbReference type="KEGG" id="dko:I596_3104"/>
<keyword evidence="3" id="KW-1185">Reference proteome</keyword>
<proteinExistence type="predicted"/>
<dbReference type="EMBL" id="CP015249">
    <property type="protein sequence ID" value="ANB19095.1"/>
    <property type="molecule type" value="Genomic_DNA"/>
</dbReference>
<feature type="chain" id="PRO_5007813229" description="Outer membrane protein beta-barrel domain-containing protein" evidence="1">
    <location>
        <begin position="30"/>
        <end position="274"/>
    </location>
</feature>
<dbReference type="AlphaFoldDB" id="A0A160DWQ4"/>
<dbReference type="Proteomes" id="UP000076830">
    <property type="component" value="Chromosome"/>
</dbReference>
<feature type="signal peptide" evidence="1">
    <location>
        <begin position="1"/>
        <end position="29"/>
    </location>
</feature>
<organism evidence="2 3">
    <name type="scientific">Dokdonella koreensis DS-123</name>
    <dbReference type="NCBI Taxonomy" id="1300342"/>
    <lineage>
        <taxon>Bacteria</taxon>
        <taxon>Pseudomonadati</taxon>
        <taxon>Pseudomonadota</taxon>
        <taxon>Gammaproteobacteria</taxon>
        <taxon>Lysobacterales</taxon>
        <taxon>Rhodanobacteraceae</taxon>
        <taxon>Dokdonella</taxon>
    </lineage>
</organism>
<gene>
    <name evidence="2" type="ORF">I596_3104</name>
</gene>
<evidence type="ECO:0000256" key="1">
    <source>
        <dbReference type="SAM" id="SignalP"/>
    </source>
</evidence>
<reference evidence="2 3" key="1">
    <citation type="submission" date="2016-04" db="EMBL/GenBank/DDBJ databases">
        <title>Complete genome sequence of Dokdonella koreensis DS-123T.</title>
        <authorList>
            <person name="Kim J.F."/>
            <person name="Lee H."/>
            <person name="Kwak M.-J."/>
        </authorList>
    </citation>
    <scope>NUCLEOTIDE SEQUENCE [LARGE SCALE GENOMIC DNA]</scope>
    <source>
        <strain evidence="2 3">DS-123</strain>
    </source>
</reference>
<evidence type="ECO:0000313" key="3">
    <source>
        <dbReference type="Proteomes" id="UP000076830"/>
    </source>
</evidence>
<name>A0A160DWQ4_9GAMM</name>
<dbReference type="RefSeq" id="WP_067649464.1">
    <property type="nucleotide sequence ID" value="NZ_CP015249.1"/>
</dbReference>
<protein>
    <recommendedName>
        <fullName evidence="4">Outer membrane protein beta-barrel domain-containing protein</fullName>
    </recommendedName>
</protein>
<keyword evidence="1" id="KW-0732">Signal</keyword>
<dbReference type="OrthoDB" id="8716343at2"/>